<dbReference type="Pfam" id="PF00132">
    <property type="entry name" value="Hexapep"/>
    <property type="match status" value="1"/>
</dbReference>
<dbReference type="InterPro" id="IPR051159">
    <property type="entry name" value="Hexapeptide_acetyltransf"/>
</dbReference>
<evidence type="ECO:0000259" key="7">
    <source>
        <dbReference type="SMART" id="SM01266"/>
    </source>
</evidence>
<evidence type="ECO:0000313" key="8">
    <source>
        <dbReference type="EMBL" id="SHK42613.1"/>
    </source>
</evidence>
<dbReference type="InterPro" id="IPR024688">
    <property type="entry name" value="Mac_dom"/>
</dbReference>
<evidence type="ECO:0000256" key="2">
    <source>
        <dbReference type="ARBA" id="ARBA00022679"/>
    </source>
</evidence>
<dbReference type="RefSeq" id="WP_198951210.1">
    <property type="nucleotide sequence ID" value="NZ_FRAW01000006.1"/>
</dbReference>
<name>A0A1M6SD02_9BACT</name>
<dbReference type="InterPro" id="IPR001451">
    <property type="entry name" value="Hexapep"/>
</dbReference>
<dbReference type="PANTHER" id="PTHR23416">
    <property type="entry name" value="SIALIC ACID SYNTHASE-RELATED"/>
    <property type="match status" value="1"/>
</dbReference>
<keyword evidence="4" id="KW-0012">Acyltransferase</keyword>
<dbReference type="Pfam" id="PF12464">
    <property type="entry name" value="Mac"/>
    <property type="match status" value="1"/>
</dbReference>
<accession>A0A1M6SD02</accession>
<dbReference type="Proteomes" id="UP000184275">
    <property type="component" value="Unassembled WGS sequence"/>
</dbReference>
<keyword evidence="9" id="KW-1185">Reference proteome</keyword>
<dbReference type="Gene3D" id="2.160.10.10">
    <property type="entry name" value="Hexapeptide repeat proteins"/>
    <property type="match status" value="1"/>
</dbReference>
<dbReference type="AlphaFoldDB" id="A0A1M6SD02"/>
<protein>
    <recommendedName>
        <fullName evidence="6">Nodulation protein L</fullName>
    </recommendedName>
</protein>
<comment type="similarity">
    <text evidence="1">Belongs to the transferase hexapeptide repeat family.</text>
</comment>
<dbReference type="PROSITE" id="PS00101">
    <property type="entry name" value="HEXAPEP_TRANSFERASES"/>
    <property type="match status" value="1"/>
</dbReference>
<evidence type="ECO:0000256" key="5">
    <source>
        <dbReference type="ARBA" id="ARBA00055587"/>
    </source>
</evidence>
<organism evidence="8 9">
    <name type="scientific">Fibrobacter intestinalis</name>
    <dbReference type="NCBI Taxonomy" id="28122"/>
    <lineage>
        <taxon>Bacteria</taxon>
        <taxon>Pseudomonadati</taxon>
        <taxon>Fibrobacterota</taxon>
        <taxon>Fibrobacteria</taxon>
        <taxon>Fibrobacterales</taxon>
        <taxon>Fibrobacteraceae</taxon>
        <taxon>Fibrobacter</taxon>
    </lineage>
</organism>
<gene>
    <name evidence="8" type="ORF">SAMN05720469_10616</name>
</gene>
<evidence type="ECO:0000256" key="3">
    <source>
        <dbReference type="ARBA" id="ARBA00022737"/>
    </source>
</evidence>
<feature type="domain" description="Maltose/galactoside acetyltransferase" evidence="7">
    <location>
        <begin position="11"/>
        <end position="65"/>
    </location>
</feature>
<dbReference type="CDD" id="cd03357">
    <property type="entry name" value="LbH_MAT_GAT"/>
    <property type="match status" value="1"/>
</dbReference>
<keyword evidence="3" id="KW-0677">Repeat</keyword>
<reference evidence="9" key="1">
    <citation type="submission" date="2016-11" db="EMBL/GenBank/DDBJ databases">
        <authorList>
            <person name="Varghese N."/>
            <person name="Submissions S."/>
        </authorList>
    </citation>
    <scope>NUCLEOTIDE SEQUENCE [LARGE SCALE GENOMIC DNA]</scope>
    <source>
        <strain evidence="9">UWOS</strain>
    </source>
</reference>
<comment type="function">
    <text evidence="5">Acetyltransferase implicated in the O-acetylation of Nod factors.</text>
</comment>
<evidence type="ECO:0000256" key="4">
    <source>
        <dbReference type="ARBA" id="ARBA00023315"/>
    </source>
</evidence>
<dbReference type="GO" id="GO:0008374">
    <property type="term" value="F:O-acyltransferase activity"/>
    <property type="evidence" value="ECO:0007669"/>
    <property type="project" value="TreeGrafter"/>
</dbReference>
<evidence type="ECO:0000256" key="1">
    <source>
        <dbReference type="ARBA" id="ARBA00007274"/>
    </source>
</evidence>
<dbReference type="InterPro" id="IPR011004">
    <property type="entry name" value="Trimer_LpxA-like_sf"/>
</dbReference>
<dbReference type="SMART" id="SM01266">
    <property type="entry name" value="Mac"/>
    <property type="match status" value="1"/>
</dbReference>
<dbReference type="EMBL" id="FRAW01000006">
    <property type="protein sequence ID" value="SHK42613.1"/>
    <property type="molecule type" value="Genomic_DNA"/>
</dbReference>
<dbReference type="InterPro" id="IPR018357">
    <property type="entry name" value="Hexapep_transf_CS"/>
</dbReference>
<keyword evidence="2 8" id="KW-0808">Transferase</keyword>
<dbReference type="PANTHER" id="PTHR23416:SF23">
    <property type="entry name" value="ACETYLTRANSFERASE C18B11.09C-RELATED"/>
    <property type="match status" value="1"/>
</dbReference>
<dbReference type="GO" id="GO:0016407">
    <property type="term" value="F:acetyltransferase activity"/>
    <property type="evidence" value="ECO:0007669"/>
    <property type="project" value="InterPro"/>
</dbReference>
<dbReference type="SUPFAM" id="SSF51161">
    <property type="entry name" value="Trimeric LpxA-like enzymes"/>
    <property type="match status" value="1"/>
</dbReference>
<dbReference type="FunFam" id="2.160.10.10:FF:000025">
    <property type="entry name" value="Hexapeptide-repeat containing-acetyltransferase"/>
    <property type="match status" value="1"/>
</dbReference>
<evidence type="ECO:0000313" key="9">
    <source>
        <dbReference type="Proteomes" id="UP000184275"/>
    </source>
</evidence>
<sequence>MNPSEKMPEEILRRIYGVHFSSQSEEALQKRLRTQQLVQQLNLSFPEEYEKREKIFQNLFGHFGKDAHLEPPFHCDCGENIFIGDKTFLNFNVTILDSAEVRIGNNCWIAPNVQIYAATHPTDYLERRKICLAKPITIGNDVWIGGGSIILPGVQIGDGAVIGAGSVVTHDIPAFCIAFGNPCKVHRYLKSEEDRTKDAESLSS</sequence>
<evidence type="ECO:0000256" key="6">
    <source>
        <dbReference type="ARBA" id="ARBA00067695"/>
    </source>
</evidence>
<proteinExistence type="inferred from homology"/>